<dbReference type="RefSeq" id="WP_178931079.1">
    <property type="nucleotide sequence ID" value="NZ_JACBAZ010000001.1"/>
</dbReference>
<feature type="transmembrane region" description="Helical" evidence="1">
    <location>
        <begin position="451"/>
        <end position="471"/>
    </location>
</feature>
<comment type="caution">
    <text evidence="2">The sequence shown here is derived from an EMBL/GenBank/DDBJ whole genome shotgun (WGS) entry which is preliminary data.</text>
</comment>
<feature type="transmembrane region" description="Helical" evidence="1">
    <location>
        <begin position="12"/>
        <end position="31"/>
    </location>
</feature>
<dbReference type="Gene3D" id="1.20.1640.10">
    <property type="entry name" value="Multidrug efflux transporter AcrB transmembrane domain"/>
    <property type="match status" value="2"/>
</dbReference>
<dbReference type="EMBL" id="JACBAZ010000001">
    <property type="protein sequence ID" value="NWK54559.1"/>
    <property type="molecule type" value="Genomic_DNA"/>
</dbReference>
<feature type="transmembrane region" description="Helical" evidence="1">
    <location>
        <begin position="552"/>
        <end position="574"/>
    </location>
</feature>
<feature type="transmembrane region" description="Helical" evidence="1">
    <location>
        <begin position="1029"/>
        <end position="1055"/>
    </location>
</feature>
<dbReference type="InterPro" id="IPR001036">
    <property type="entry name" value="Acrflvin-R"/>
</dbReference>
<feature type="transmembrane region" description="Helical" evidence="1">
    <location>
        <begin position="952"/>
        <end position="977"/>
    </location>
</feature>
<dbReference type="Gene3D" id="3.30.70.1440">
    <property type="entry name" value="Multidrug efflux transporter AcrB pore domain"/>
    <property type="match status" value="1"/>
</dbReference>
<reference evidence="2 3" key="1">
    <citation type="submission" date="2020-07" db="EMBL/GenBank/DDBJ databases">
        <title>Roseicoccus Jingziensis gen. nov., sp. nov., isolated from coastal seawater.</title>
        <authorList>
            <person name="Feng X."/>
        </authorList>
    </citation>
    <scope>NUCLEOTIDE SEQUENCE [LARGE SCALE GENOMIC DNA]</scope>
    <source>
        <strain evidence="2 3">N1E253</strain>
    </source>
</reference>
<keyword evidence="1" id="KW-1133">Transmembrane helix</keyword>
<dbReference type="Gene3D" id="3.30.70.1320">
    <property type="entry name" value="Multidrug efflux transporter AcrB pore domain like"/>
    <property type="match status" value="1"/>
</dbReference>
<sequence>MRQAIHWFSKNHVTANFLMALLILAGFATWFKIRKEVFPNISLDAVMIQVPFPNATPEEVEDGILLPIEDAIADVDGIKRVTASAMQSIGAVTVEVETGYDVRDVMDDLKTKVDAISNFPVNAEKPVLEEARLDMQVMSIAVSADVDEKTLREIGETVRDGLLDYQPADPPAGVGGSKEKLLRMIRGVPRITKVTLAAVRPYEISIEVSEKTLRSHNLTLAQVAEAVRQTSLDLPSGSIRTKAGEVVIRAKGKRYTSKEFEDVVVTTRPDGSQLLLREIATIVDGFEDVDLSSRFDGRRAVLINVFRTGEQDTLMMADAVRDYVEHVAPSQLPEGVHLELWNDASKILEGRLSLLIRNGTTGLILVFVVLALFLRPSLAFLVALGIPVSFAGGLWMMPELDVSVNMITLFAFILVLGIVVDDAIVVGENVYSRIQAGEHPREASWRGTHEVGTVVIFGVLTTVAAFTPMLGISGVSGKIWPNIPLVVIPTLLFSLVQSKLVLPAHLALLRPHDHSKEVNILFRVQRRVAKGLEQFVEKVYQPALHRCLEHRYAVWSVFIALLLLVSGLVVGKWVPFEFMPKVEGDVVTAKFELPVGVPFELTEEEIQKIAKAAEKVGQRHKDHFGNPIAVHILANAGSQPFQTGFGGVATPLGSHLGEVTVELSPAADRDLSADGFINEWREEIGKIPGLVELSFKQETSAGGNAIDIEISGRNSETLEEAARYITTELAEYTGVKDISTDSRRGKRELVYDELTPAGKAMGFSLQSVAVQIRHSFYGEEVQRIQRGRDELKVMVRYPKSERRSLENLEDVRLRTLALDEVPLAEVASARPERGPATIHRVDRKRAIKISADVDRTVANANEVVGRFNEEVLDDLATRFPGVKWDYLGEQKDQSDSLSEMGTKFIFALLGIYVLMAIPLKSYIQPVIVMSVIPFGMVGAVAGHIFMGMDLSIMSMLGIIALAGVVVNDSLVLVEYVNRHREDEKSLIVAVRRAGAARFRPILLTSLTTFAGLMPMLLETDMQARFLIPMAVSLGFGILFATTITLLLVPSVYMMLEDLKSISSKKRGS</sequence>
<dbReference type="PANTHER" id="PTHR32063">
    <property type="match status" value="1"/>
</dbReference>
<dbReference type="Proteomes" id="UP000557872">
    <property type="component" value="Unassembled WGS sequence"/>
</dbReference>
<keyword evidence="1" id="KW-0812">Transmembrane</keyword>
<feature type="transmembrane region" description="Helical" evidence="1">
    <location>
        <begin position="926"/>
        <end position="946"/>
    </location>
</feature>
<feature type="transmembrane region" description="Helical" evidence="1">
    <location>
        <begin position="354"/>
        <end position="373"/>
    </location>
</feature>
<feature type="transmembrane region" description="Helical" evidence="1">
    <location>
        <begin position="998"/>
        <end position="1017"/>
    </location>
</feature>
<dbReference type="Gene3D" id="3.30.70.1430">
    <property type="entry name" value="Multidrug efflux transporter AcrB pore domain"/>
    <property type="match status" value="2"/>
</dbReference>
<dbReference type="InterPro" id="IPR027463">
    <property type="entry name" value="AcrB_DN_DC_subdom"/>
</dbReference>
<organism evidence="2 3">
    <name type="scientific">Oceaniferula marina</name>
    <dbReference type="NCBI Taxonomy" id="2748318"/>
    <lineage>
        <taxon>Bacteria</taxon>
        <taxon>Pseudomonadati</taxon>
        <taxon>Verrucomicrobiota</taxon>
        <taxon>Verrucomicrobiia</taxon>
        <taxon>Verrucomicrobiales</taxon>
        <taxon>Verrucomicrobiaceae</taxon>
        <taxon>Oceaniferula</taxon>
    </lineage>
</organism>
<feature type="transmembrane region" description="Helical" evidence="1">
    <location>
        <begin position="409"/>
        <end position="431"/>
    </location>
</feature>
<feature type="transmembrane region" description="Helical" evidence="1">
    <location>
        <begin position="483"/>
        <end position="502"/>
    </location>
</feature>
<gene>
    <name evidence="2" type="ORF">HW115_02980</name>
</gene>
<dbReference type="SUPFAM" id="SSF82693">
    <property type="entry name" value="Multidrug efflux transporter AcrB pore domain, PN1, PN2, PC1 and PC2 subdomains"/>
    <property type="match status" value="2"/>
</dbReference>
<dbReference type="Pfam" id="PF00873">
    <property type="entry name" value="ACR_tran"/>
    <property type="match status" value="1"/>
</dbReference>
<proteinExistence type="predicted"/>
<evidence type="ECO:0000313" key="3">
    <source>
        <dbReference type="Proteomes" id="UP000557872"/>
    </source>
</evidence>
<dbReference type="Gene3D" id="3.30.2090.10">
    <property type="entry name" value="Multidrug efflux transporter AcrB TolC docking domain, DN and DC subdomains"/>
    <property type="match status" value="2"/>
</dbReference>
<evidence type="ECO:0000313" key="2">
    <source>
        <dbReference type="EMBL" id="NWK54559.1"/>
    </source>
</evidence>
<dbReference type="SUPFAM" id="SSF82866">
    <property type="entry name" value="Multidrug efflux transporter AcrB transmembrane domain"/>
    <property type="match status" value="2"/>
</dbReference>
<dbReference type="AlphaFoldDB" id="A0A851GBK8"/>
<dbReference type="PANTHER" id="PTHR32063:SF33">
    <property type="entry name" value="RND SUPERFAMILY EFFLUX PUMP PERMEASE COMPONENT"/>
    <property type="match status" value="1"/>
</dbReference>
<dbReference type="SUPFAM" id="SSF82714">
    <property type="entry name" value="Multidrug efflux transporter AcrB TolC docking domain, DN and DC subdomains"/>
    <property type="match status" value="2"/>
</dbReference>
<keyword evidence="3" id="KW-1185">Reference proteome</keyword>
<name>A0A851GBK8_9BACT</name>
<dbReference type="GO" id="GO:0005886">
    <property type="term" value="C:plasma membrane"/>
    <property type="evidence" value="ECO:0007669"/>
    <property type="project" value="TreeGrafter"/>
</dbReference>
<feature type="transmembrane region" description="Helical" evidence="1">
    <location>
        <begin position="378"/>
        <end position="397"/>
    </location>
</feature>
<protein>
    <submittedName>
        <fullName evidence="2">Efflux RND transporter permease subunit</fullName>
    </submittedName>
</protein>
<feature type="transmembrane region" description="Helical" evidence="1">
    <location>
        <begin position="900"/>
        <end position="919"/>
    </location>
</feature>
<keyword evidence="1" id="KW-0472">Membrane</keyword>
<accession>A0A851GBK8</accession>
<evidence type="ECO:0000256" key="1">
    <source>
        <dbReference type="SAM" id="Phobius"/>
    </source>
</evidence>
<dbReference type="PRINTS" id="PR00702">
    <property type="entry name" value="ACRIFLAVINRP"/>
</dbReference>
<dbReference type="GO" id="GO:0042910">
    <property type="term" value="F:xenobiotic transmembrane transporter activity"/>
    <property type="evidence" value="ECO:0007669"/>
    <property type="project" value="TreeGrafter"/>
</dbReference>